<dbReference type="Gene3D" id="3.10.450.710">
    <property type="entry name" value="Tgt2/MlaC"/>
    <property type="match status" value="1"/>
</dbReference>
<dbReference type="InterPro" id="IPR042245">
    <property type="entry name" value="Tgt2/MlaC_sf"/>
</dbReference>
<proteinExistence type="predicted"/>
<protein>
    <submittedName>
        <fullName evidence="2">ABC-type transport system involved in resistance to organic solvents, auxiliary component</fullName>
    </submittedName>
</protein>
<accession>A4U3F3</accession>
<dbReference type="Pfam" id="PF05494">
    <property type="entry name" value="MlaC"/>
    <property type="match status" value="1"/>
</dbReference>
<sequence>MLSRRILLLSAVAAATCLHVPSIAFAVEVKARSFIQDLADTAMNTVAVKDLSDAERALRFRNLFVNTFDLPEISKLVLGRYWRPPTTAEQRGEFQKLFEDIQVYTWTRRFKEYSGETLDIFGVEPDASGDSLVVSQIRRHNLAPINVSWRVRKDGETFRVVDIIVEGASMIVTYRSDYSGVLSSQGGKLDSLLAVMRQKADQLKAGS</sequence>
<gene>
    <name evidence="2" type="ORF">MGR_2927</name>
</gene>
<evidence type="ECO:0000313" key="2">
    <source>
        <dbReference type="EMBL" id="CAM77410.1"/>
    </source>
</evidence>
<name>A4U3F3_9PROT</name>
<feature type="chain" id="PRO_5002673264" evidence="1">
    <location>
        <begin position="27"/>
        <end position="207"/>
    </location>
</feature>
<dbReference type="PANTHER" id="PTHR36573">
    <property type="entry name" value="INTERMEMBRANE PHOSPHOLIPID TRANSPORT SYSTEM BINDING PROTEIN MLAC"/>
    <property type="match status" value="1"/>
</dbReference>
<keyword evidence="1" id="KW-0732">Signal</keyword>
<dbReference type="InterPro" id="IPR008869">
    <property type="entry name" value="MlaC/ttg2D"/>
</dbReference>
<dbReference type="EMBL" id="CU459003">
    <property type="protein sequence ID" value="CAM77410.1"/>
    <property type="molecule type" value="Genomic_DNA"/>
</dbReference>
<feature type="signal peptide" evidence="1">
    <location>
        <begin position="1"/>
        <end position="26"/>
    </location>
</feature>
<organism evidence="2">
    <name type="scientific">Magnetospirillum gryphiswaldense</name>
    <dbReference type="NCBI Taxonomy" id="55518"/>
    <lineage>
        <taxon>Bacteria</taxon>
        <taxon>Pseudomonadati</taxon>
        <taxon>Pseudomonadota</taxon>
        <taxon>Alphaproteobacteria</taxon>
        <taxon>Rhodospirillales</taxon>
        <taxon>Rhodospirillaceae</taxon>
        <taxon>Magnetospirillum</taxon>
    </lineage>
</organism>
<dbReference type="AlphaFoldDB" id="A4U3F3"/>
<reference evidence="2" key="1">
    <citation type="journal article" date="2007" name="J. Bacteriol.">
        <title>Comparative genome analysis of four magnetotactic bacteria reveals a complex set of group-specific genes implicated in magnetosome biomineralization and function.</title>
        <authorList>
            <person name="Richter M."/>
            <person name="Kube M."/>
            <person name="Bazylinski D.A."/>
            <person name="Lombardot T."/>
            <person name="Gloeckner F.O."/>
            <person name="Reinhardt R."/>
            <person name="Schueler D."/>
        </authorList>
    </citation>
    <scope>NUCLEOTIDE SEQUENCE</scope>
    <source>
        <strain evidence="2">MSR-1</strain>
    </source>
</reference>
<dbReference type="PANTHER" id="PTHR36573:SF1">
    <property type="entry name" value="INTERMEMBRANE PHOSPHOLIPID TRANSPORT SYSTEM BINDING PROTEIN MLAC"/>
    <property type="match status" value="1"/>
</dbReference>
<evidence type="ECO:0000256" key="1">
    <source>
        <dbReference type="SAM" id="SignalP"/>
    </source>
</evidence>